<sequence>MPEQQKITVFGAGGDSIGRFILDALVADPAFEVAVLSRRSSKSQYPSSVKDLRVSDDLPHAELVNLLKGQHAVISAVGYAGGALDVQYKVIDAAIEAGVARFFPSEYAFDYADPLTTWLSPVFANKTRVAEYLEEKAKEHPEFSWTGVACGVWLEWALETEFLDIDPTAHTVSYWDGGSHAPTFTTLPYAAHAVLECLKHPKQTANVRVYVEAFAATQQEIVTELEAQQGVKYKVLGPVNGSEAVAEAHRRLDQSDTQDRQAALRTIVAEVWVAKYGANFIARGKKPHLEDFVQMPKVTLQDVVKKVVKGSW</sequence>
<gene>
    <name evidence="4" type="ORF">CKM354_000558800</name>
</gene>
<dbReference type="CDD" id="cd05259">
    <property type="entry name" value="PCBER_SDR_a"/>
    <property type="match status" value="1"/>
</dbReference>
<dbReference type="GO" id="GO:0016491">
    <property type="term" value="F:oxidoreductase activity"/>
    <property type="evidence" value="ECO:0007669"/>
    <property type="project" value="UniProtKB-KW"/>
</dbReference>
<dbReference type="OrthoDB" id="9974981at2759"/>
<dbReference type="GeneID" id="68291163"/>
<dbReference type="RefSeq" id="XP_044656800.1">
    <property type="nucleotide sequence ID" value="XM_044800865.1"/>
</dbReference>
<dbReference type="Gene3D" id="3.90.25.10">
    <property type="entry name" value="UDP-galactose 4-epimerase, domain 1"/>
    <property type="match status" value="1"/>
</dbReference>
<dbReference type="InterPro" id="IPR045312">
    <property type="entry name" value="PCBER-like"/>
</dbReference>
<name>A0A9P3CPW6_9PEZI</name>
<dbReference type="SUPFAM" id="SSF51735">
    <property type="entry name" value="NAD(P)-binding Rossmann-fold domains"/>
    <property type="match status" value="1"/>
</dbReference>
<dbReference type="InterPro" id="IPR051609">
    <property type="entry name" value="NmrA/Isoflavone_reductase-like"/>
</dbReference>
<evidence type="ECO:0000313" key="4">
    <source>
        <dbReference type="EMBL" id="GIZ42313.1"/>
    </source>
</evidence>
<dbReference type="Proteomes" id="UP000825890">
    <property type="component" value="Unassembled WGS sequence"/>
</dbReference>
<dbReference type="InterPro" id="IPR008030">
    <property type="entry name" value="NmrA-like"/>
</dbReference>
<dbReference type="Gene3D" id="3.40.50.720">
    <property type="entry name" value="NAD(P)-binding Rossmann-like Domain"/>
    <property type="match status" value="1"/>
</dbReference>
<keyword evidence="1" id="KW-0521">NADP</keyword>
<evidence type="ECO:0000259" key="3">
    <source>
        <dbReference type="Pfam" id="PF05368"/>
    </source>
</evidence>
<feature type="domain" description="NmrA-like" evidence="3">
    <location>
        <begin position="4"/>
        <end position="230"/>
    </location>
</feature>
<dbReference type="PANTHER" id="PTHR47706:SF9">
    <property type="entry name" value="NMRA-LIKE DOMAIN-CONTAINING PROTEIN-RELATED"/>
    <property type="match status" value="1"/>
</dbReference>
<accession>A0A9P3CPW6</accession>
<dbReference type="Pfam" id="PF05368">
    <property type="entry name" value="NmrA"/>
    <property type="match status" value="1"/>
</dbReference>
<keyword evidence="2" id="KW-0560">Oxidoreductase</keyword>
<evidence type="ECO:0000313" key="5">
    <source>
        <dbReference type="Proteomes" id="UP000825890"/>
    </source>
</evidence>
<reference evidence="4 5" key="1">
    <citation type="submission" date="2021-01" db="EMBL/GenBank/DDBJ databases">
        <title>Cercospora kikuchii MAFF 305040 whole genome shotgun sequence.</title>
        <authorList>
            <person name="Kashiwa T."/>
            <person name="Suzuki T."/>
        </authorList>
    </citation>
    <scope>NUCLEOTIDE SEQUENCE [LARGE SCALE GENOMIC DNA]</scope>
    <source>
        <strain evidence="4 5">MAFF 305040</strain>
    </source>
</reference>
<keyword evidence="5" id="KW-1185">Reference proteome</keyword>
<proteinExistence type="predicted"/>
<comment type="caution">
    <text evidence="4">The sequence shown here is derived from an EMBL/GenBank/DDBJ whole genome shotgun (WGS) entry which is preliminary data.</text>
</comment>
<dbReference type="AlphaFoldDB" id="A0A9P3CPW6"/>
<evidence type="ECO:0000256" key="2">
    <source>
        <dbReference type="ARBA" id="ARBA00023002"/>
    </source>
</evidence>
<dbReference type="InterPro" id="IPR036291">
    <property type="entry name" value="NAD(P)-bd_dom_sf"/>
</dbReference>
<protein>
    <recommendedName>
        <fullName evidence="3">NmrA-like domain-containing protein</fullName>
    </recommendedName>
</protein>
<dbReference type="PANTHER" id="PTHR47706">
    <property type="entry name" value="NMRA-LIKE FAMILY PROTEIN"/>
    <property type="match status" value="1"/>
</dbReference>
<organism evidence="4 5">
    <name type="scientific">Cercospora kikuchii</name>
    <dbReference type="NCBI Taxonomy" id="84275"/>
    <lineage>
        <taxon>Eukaryota</taxon>
        <taxon>Fungi</taxon>
        <taxon>Dikarya</taxon>
        <taxon>Ascomycota</taxon>
        <taxon>Pezizomycotina</taxon>
        <taxon>Dothideomycetes</taxon>
        <taxon>Dothideomycetidae</taxon>
        <taxon>Mycosphaerellales</taxon>
        <taxon>Mycosphaerellaceae</taxon>
        <taxon>Cercospora</taxon>
    </lineage>
</organism>
<dbReference type="EMBL" id="BOLY01000003">
    <property type="protein sequence ID" value="GIZ42313.1"/>
    <property type="molecule type" value="Genomic_DNA"/>
</dbReference>
<evidence type="ECO:0000256" key="1">
    <source>
        <dbReference type="ARBA" id="ARBA00022857"/>
    </source>
</evidence>